<dbReference type="EMBL" id="CT868418">
    <property type="protein sequence ID" value="CAK81899.1"/>
    <property type="molecule type" value="Genomic_DNA"/>
</dbReference>
<sequence>MQYTFECEINKCALTLCQDAQKFLIKSTSISLILQILTKGDENINKRIQQKLLNAFVESCFRRTMKAFIILFDEINAIGGVRHNKGNYNNGQIIMLKDDIKVSMATHRLNTFGSRILKSQEIRQKSVFFPGIEDQSGTFKIQARTMSMENNFGYELLARLI</sequence>
<keyword evidence="2" id="KW-1185">Reference proteome</keyword>
<dbReference type="eggNOG" id="KOG0729">
    <property type="taxonomic scope" value="Eukaryota"/>
</dbReference>
<evidence type="ECO:0000313" key="1">
    <source>
        <dbReference type="EMBL" id="CAK81899.1"/>
    </source>
</evidence>
<protein>
    <recommendedName>
        <fullName evidence="3">ATPase AAA-type core domain-containing protein</fullName>
    </recommendedName>
</protein>
<dbReference type="GO" id="GO:0043161">
    <property type="term" value="P:proteasome-mediated ubiquitin-dependent protein catabolic process"/>
    <property type="evidence" value="ECO:0000318"/>
    <property type="project" value="GO_Central"/>
</dbReference>
<dbReference type="InParanoid" id="A0DFT2"/>
<proteinExistence type="predicted"/>
<dbReference type="GeneID" id="5035081"/>
<dbReference type="AlphaFoldDB" id="A0DFT2"/>
<accession>A0DFT2</accession>
<evidence type="ECO:0008006" key="3">
    <source>
        <dbReference type="Google" id="ProtNLM"/>
    </source>
</evidence>
<evidence type="ECO:0000313" key="2">
    <source>
        <dbReference type="Proteomes" id="UP000000600"/>
    </source>
</evidence>
<gene>
    <name evidence="1" type="ORF">GSPATT00016712001</name>
</gene>
<dbReference type="GO" id="GO:0036402">
    <property type="term" value="F:proteasome-activating activity"/>
    <property type="evidence" value="ECO:0000318"/>
    <property type="project" value="GO_Central"/>
</dbReference>
<dbReference type="GO" id="GO:0008540">
    <property type="term" value="C:proteasome regulatory particle, base subcomplex"/>
    <property type="evidence" value="ECO:0000318"/>
    <property type="project" value="GO_Central"/>
</dbReference>
<organism evidence="1 2">
    <name type="scientific">Paramecium tetraurelia</name>
    <dbReference type="NCBI Taxonomy" id="5888"/>
    <lineage>
        <taxon>Eukaryota</taxon>
        <taxon>Sar</taxon>
        <taxon>Alveolata</taxon>
        <taxon>Ciliophora</taxon>
        <taxon>Intramacronucleata</taxon>
        <taxon>Oligohymenophorea</taxon>
        <taxon>Peniculida</taxon>
        <taxon>Parameciidae</taxon>
        <taxon>Paramecium</taxon>
    </lineage>
</organism>
<dbReference type="Proteomes" id="UP000000600">
    <property type="component" value="Unassembled WGS sequence"/>
</dbReference>
<dbReference type="STRING" id="5888.A0DFT2"/>
<reference evidence="1 2" key="1">
    <citation type="journal article" date="2006" name="Nature">
        <title>Global trends of whole-genome duplications revealed by the ciliate Paramecium tetraurelia.</title>
        <authorList>
            <consortium name="Genoscope"/>
            <person name="Aury J.-M."/>
            <person name="Jaillon O."/>
            <person name="Duret L."/>
            <person name="Noel B."/>
            <person name="Jubin C."/>
            <person name="Porcel B.M."/>
            <person name="Segurens B."/>
            <person name="Daubin V."/>
            <person name="Anthouard V."/>
            <person name="Aiach N."/>
            <person name="Arnaiz O."/>
            <person name="Billaut A."/>
            <person name="Beisson J."/>
            <person name="Blanc I."/>
            <person name="Bouhouche K."/>
            <person name="Camara F."/>
            <person name="Duharcourt S."/>
            <person name="Guigo R."/>
            <person name="Gogendeau D."/>
            <person name="Katinka M."/>
            <person name="Keller A.-M."/>
            <person name="Kissmehl R."/>
            <person name="Klotz C."/>
            <person name="Koll F."/>
            <person name="Le Moue A."/>
            <person name="Lepere C."/>
            <person name="Malinsky S."/>
            <person name="Nowacki M."/>
            <person name="Nowak J.K."/>
            <person name="Plattner H."/>
            <person name="Poulain J."/>
            <person name="Ruiz F."/>
            <person name="Serrano V."/>
            <person name="Zagulski M."/>
            <person name="Dessen P."/>
            <person name="Betermier M."/>
            <person name="Weissenbach J."/>
            <person name="Scarpelli C."/>
            <person name="Schachter V."/>
            <person name="Sperling L."/>
            <person name="Meyer E."/>
            <person name="Cohen J."/>
            <person name="Wincker P."/>
        </authorList>
    </citation>
    <scope>NUCLEOTIDE SEQUENCE [LARGE SCALE GENOMIC DNA]</scope>
    <source>
        <strain evidence="1 2">Stock d4-2</strain>
    </source>
</reference>
<name>A0DFT2_PARTE</name>
<dbReference type="KEGG" id="ptm:GSPATT00016712001"/>
<dbReference type="RefSeq" id="XP_001449296.1">
    <property type="nucleotide sequence ID" value="XM_001449259.1"/>
</dbReference>
<dbReference type="HOGENOM" id="CLU_1647021_0_0_1"/>